<dbReference type="SUPFAM" id="SSF52540">
    <property type="entry name" value="P-loop containing nucleoside triphosphate hydrolases"/>
    <property type="match status" value="1"/>
</dbReference>
<feature type="binding site" evidence="8">
    <location>
        <begin position="65"/>
        <end position="72"/>
    </location>
    <ligand>
        <name>ATP</name>
        <dbReference type="ChEBI" id="CHEBI:30616"/>
    </ligand>
</feature>
<evidence type="ECO:0000313" key="10">
    <source>
        <dbReference type="EMBL" id="PIX33543.1"/>
    </source>
</evidence>
<dbReference type="NCBIfam" id="NF010030">
    <property type="entry name" value="PRK13505.1"/>
    <property type="match status" value="1"/>
</dbReference>
<evidence type="ECO:0000313" key="12">
    <source>
        <dbReference type="Proteomes" id="UP000182763"/>
    </source>
</evidence>
<dbReference type="RefSeq" id="WP_406608010.1">
    <property type="nucleotide sequence ID" value="NZ_PFKO01000285.1"/>
</dbReference>
<accession>A0A1J5G9B4</accession>
<dbReference type="HAMAP" id="MF_01543">
    <property type="entry name" value="FTHFS"/>
    <property type="match status" value="1"/>
</dbReference>
<name>A0A1J5G9B4_9BACT</name>
<dbReference type="GO" id="GO:0035999">
    <property type="term" value="P:tetrahydrofolate interconversion"/>
    <property type="evidence" value="ECO:0007669"/>
    <property type="project" value="UniProtKB-UniRule"/>
</dbReference>
<dbReference type="EMBL" id="PFIP01000147">
    <property type="protein sequence ID" value="PIX33543.1"/>
    <property type="molecule type" value="Genomic_DNA"/>
</dbReference>
<organism evidence="9 12">
    <name type="scientific">Candidatus Infernicultor aquiphilus</name>
    <dbReference type="NCBI Taxonomy" id="1805029"/>
    <lineage>
        <taxon>Bacteria</taxon>
        <taxon>Pseudomonadati</taxon>
        <taxon>Atribacterota</taxon>
        <taxon>Candidatus Phoenicimicrobiia</taxon>
        <taxon>Candidatus Pheonicimicrobiales</taxon>
        <taxon>Candidatus Phoenicimicrobiaceae</taxon>
        <taxon>Candidatus Infernicultor</taxon>
    </lineage>
</organism>
<dbReference type="Proteomes" id="UP000230646">
    <property type="component" value="Unassembled WGS sequence"/>
</dbReference>
<comment type="pathway">
    <text evidence="1 8">One-carbon metabolism; tetrahydrofolate interconversion.</text>
</comment>
<evidence type="ECO:0000256" key="6">
    <source>
        <dbReference type="ARBA" id="ARBA00049033"/>
    </source>
</evidence>
<dbReference type="FunFam" id="3.10.410.10:FF:000001">
    <property type="entry name" value="Putative formate--tetrahydrofolate ligase"/>
    <property type="match status" value="1"/>
</dbReference>
<dbReference type="InterPro" id="IPR020628">
    <property type="entry name" value="Formate_THF_ligase_CS"/>
</dbReference>
<reference evidence="10" key="2">
    <citation type="submission" date="2017-09" db="EMBL/GenBank/DDBJ databases">
        <title>Depth-based differentiation of microbial function through sediment-hosted aquifers and enrichment of novel symbionts in the deep terrestrial subsurface.</title>
        <authorList>
            <person name="Probst A.J."/>
            <person name="Ladd B."/>
            <person name="Jarett J.K."/>
            <person name="Geller-Mcgrath D.E."/>
            <person name="Sieber C.M.K."/>
            <person name="Emerson J.B."/>
            <person name="Anantharaman K."/>
            <person name="Thomas B.C."/>
            <person name="Malmstrom R."/>
            <person name="Stieglmeier M."/>
            <person name="Klingl A."/>
            <person name="Woyke T."/>
            <person name="Ryan C.M."/>
            <person name="Banfield J.F."/>
        </authorList>
    </citation>
    <scope>NUCLEOTIDE SEQUENCE</scope>
    <source>
        <strain evidence="10">CG_4_8_14_3_um_filter_34_18</strain>
    </source>
</reference>
<dbReference type="EMBL" id="PFKO01000285">
    <property type="protein sequence ID" value="PIY31878.1"/>
    <property type="molecule type" value="Genomic_DNA"/>
</dbReference>
<dbReference type="Proteomes" id="UP000182763">
    <property type="component" value="Unassembled WGS sequence"/>
</dbReference>
<accession>A0A2M7K5Z8</accession>
<accession>A0A2M7PMN7</accession>
<reference evidence="9 12" key="1">
    <citation type="journal article" date="2016" name="Environ. Microbiol.">
        <title>Genomic resolution of a cold subsurface aquifer community provides metabolic insights for novel microbes adapted to high CO concentrations.</title>
        <authorList>
            <person name="Probst A.J."/>
            <person name="Castelle C.J."/>
            <person name="Singh A."/>
            <person name="Brown C.T."/>
            <person name="Anantharaman K."/>
            <person name="Sharon I."/>
            <person name="Hug L.A."/>
            <person name="Burstein D."/>
            <person name="Emerson J.B."/>
            <person name="Thomas B.C."/>
            <person name="Banfield J.F."/>
        </authorList>
    </citation>
    <scope>NUCLEOTIDE SEQUENCE [LARGE SCALE GENOMIC DNA]</scope>
    <source>
        <strain evidence="9">CG2_30_33_13</strain>
    </source>
</reference>
<dbReference type="Proteomes" id="UP000231493">
    <property type="component" value="Unassembled WGS sequence"/>
</dbReference>
<dbReference type="EMBL" id="MNYY01000105">
    <property type="protein sequence ID" value="OIP69269.1"/>
    <property type="molecule type" value="Genomic_DNA"/>
</dbReference>
<evidence type="ECO:0000256" key="2">
    <source>
        <dbReference type="ARBA" id="ARBA00022563"/>
    </source>
</evidence>
<protein>
    <recommendedName>
        <fullName evidence="8">Formate--tetrahydrofolate ligase</fullName>
        <ecNumber evidence="8">6.3.4.3</ecNumber>
    </recommendedName>
    <alternativeName>
        <fullName evidence="8">Formyltetrahydrofolate synthetase</fullName>
        <shortName evidence="8">FHS</shortName>
        <shortName evidence="8">FTHFS</shortName>
    </alternativeName>
</protein>
<sequence length="565" mass="60245">MKSDLQIAQEAILKPITEIAESIGIKEEEIDLYGKYKAKVSPDILKRLPDRPQAKYIVVTAITPTPLGEGKTVTSIGLGQGLAKIGKKVINTLREPSMGPVFGIKGGAAGGGYAQVVPMEDLNLHFTGDIHAVGVANNLLCAMLDTHLQKGNQLGIDIHNININRVVDISDRALRQIIIGLGGKANGIPRETGYDITVASEVMAILSLATDIFDLRARLGRMTVAYTTDGKPVTAEDLKAAGAMTVLLKDALKPNLIQTLEHGPCLMHCGPFANIAHGNNSVLADLIACKLADYVVTESGFGADMGFEKMCNIKCRTSGLKVDAAVVVCSIRALKMHGGAIKVVAGKPLDQETLAKEDLEAVAKGSENLEKQVENVLLHGVPAVVVINRFTTDTPAEIELVKEKALAAGATAAVTHEVWAKGGAGGIELAQAVVEATKKSNHFHFLYPLDIPIKEKIEAIATKIYGAEGVDYAPLAEKKIKLFTELGFDQLPICMAKTHLSLSHEPSVKGRPRNFRIPIRDVRASVGAGFLYPLLGTMMTMPGLPSVPAAMKVDIDKEGKTVGLF</sequence>
<dbReference type="PROSITE" id="PS00721">
    <property type="entry name" value="FTHFS_1"/>
    <property type="match status" value="1"/>
</dbReference>
<dbReference type="InterPro" id="IPR000559">
    <property type="entry name" value="Formate_THF_ligase"/>
</dbReference>
<dbReference type="AlphaFoldDB" id="A0A1J5G9B4"/>
<dbReference type="CDD" id="cd00477">
    <property type="entry name" value="FTHFS"/>
    <property type="match status" value="1"/>
</dbReference>
<evidence type="ECO:0000313" key="11">
    <source>
        <dbReference type="EMBL" id="PIY31878.1"/>
    </source>
</evidence>
<evidence type="ECO:0000313" key="9">
    <source>
        <dbReference type="EMBL" id="OIP69269.1"/>
    </source>
</evidence>
<proteinExistence type="inferred from homology"/>
<keyword evidence="2 8" id="KW-0554">One-carbon metabolism</keyword>
<evidence type="ECO:0000256" key="8">
    <source>
        <dbReference type="HAMAP-Rule" id="MF_01543"/>
    </source>
</evidence>
<evidence type="ECO:0000256" key="4">
    <source>
        <dbReference type="ARBA" id="ARBA00022741"/>
    </source>
</evidence>
<dbReference type="Pfam" id="PF01268">
    <property type="entry name" value="FTHFS"/>
    <property type="match status" value="1"/>
</dbReference>
<dbReference type="EC" id="6.3.4.3" evidence="8"/>
<dbReference type="FunFam" id="3.30.1510.10:FF:000001">
    <property type="entry name" value="Formate--tetrahydrofolate ligase"/>
    <property type="match status" value="1"/>
</dbReference>
<evidence type="ECO:0000256" key="7">
    <source>
        <dbReference type="ARBA" id="ARBA00061363"/>
    </source>
</evidence>
<dbReference type="Gene3D" id="3.40.50.300">
    <property type="entry name" value="P-loop containing nucleotide triphosphate hydrolases"/>
    <property type="match status" value="1"/>
</dbReference>
<dbReference type="Gene3D" id="3.10.410.10">
    <property type="entry name" value="Formyltetrahydrofolate synthetase, domain 3"/>
    <property type="match status" value="1"/>
</dbReference>
<dbReference type="UniPathway" id="UPA00193"/>
<comment type="caution">
    <text evidence="9">The sequence shown here is derived from an EMBL/GenBank/DDBJ whole genome shotgun (WGS) entry which is preliminary data.</text>
</comment>
<dbReference type="STRING" id="1805029.AUK42_05425"/>
<evidence type="ECO:0000256" key="5">
    <source>
        <dbReference type="ARBA" id="ARBA00022840"/>
    </source>
</evidence>
<evidence type="ECO:0000256" key="1">
    <source>
        <dbReference type="ARBA" id="ARBA00004777"/>
    </source>
</evidence>
<dbReference type="Gene3D" id="3.30.1510.10">
    <property type="entry name" value="Domain 2, N(10)-formyltetrahydrofolate synthetase"/>
    <property type="match status" value="1"/>
</dbReference>
<keyword evidence="3 8" id="KW-0436">Ligase</keyword>
<evidence type="ECO:0000256" key="3">
    <source>
        <dbReference type="ARBA" id="ARBA00022598"/>
    </source>
</evidence>
<keyword evidence="5 8" id="KW-0067">ATP-binding</keyword>
<reference evidence="13 14" key="3">
    <citation type="submission" date="2017-09" db="EMBL/GenBank/DDBJ databases">
        <title>Depth-based differentiation of microbial function through sediment-hosted aquifers and enrichment of novel symbionts in the deep terrestrial subsurface.</title>
        <authorList>
            <person name="Probst A.J."/>
            <person name="Ladd B."/>
            <person name="Jarett J.K."/>
            <person name="Geller-Mcgrath D.E."/>
            <person name="Sieber C.M."/>
            <person name="Emerson J.B."/>
            <person name="Anantharaman K."/>
            <person name="Thomas B.C."/>
            <person name="Malmstrom R."/>
            <person name="Stieglmeier M."/>
            <person name="Klingl A."/>
            <person name="Woyke T."/>
            <person name="Ryan C.M."/>
            <person name="Banfield J.F."/>
        </authorList>
    </citation>
    <scope>NUCLEOTIDE SEQUENCE [LARGE SCALE GENOMIC DNA]</scope>
    <source>
        <strain evidence="11">CG_4_10_14_3_um_filter_34_13</strain>
    </source>
</reference>
<comment type="catalytic activity">
    <reaction evidence="6 8">
        <text>(6S)-5,6,7,8-tetrahydrofolate + formate + ATP = (6R)-10-formyltetrahydrofolate + ADP + phosphate</text>
        <dbReference type="Rhea" id="RHEA:20221"/>
        <dbReference type="ChEBI" id="CHEBI:15740"/>
        <dbReference type="ChEBI" id="CHEBI:30616"/>
        <dbReference type="ChEBI" id="CHEBI:43474"/>
        <dbReference type="ChEBI" id="CHEBI:57453"/>
        <dbReference type="ChEBI" id="CHEBI:195366"/>
        <dbReference type="ChEBI" id="CHEBI:456216"/>
        <dbReference type="EC" id="6.3.4.3"/>
    </reaction>
</comment>
<keyword evidence="4 8" id="KW-0547">Nucleotide-binding</keyword>
<gene>
    <name evidence="8" type="primary">fhs</name>
    <name evidence="9" type="ORF">AUK42_05425</name>
    <name evidence="11" type="ORF">COZ07_07630</name>
    <name evidence="10" type="ORF">COZ58_07300</name>
</gene>
<dbReference type="GO" id="GO:0005524">
    <property type="term" value="F:ATP binding"/>
    <property type="evidence" value="ECO:0007669"/>
    <property type="project" value="UniProtKB-UniRule"/>
</dbReference>
<dbReference type="GO" id="GO:0004329">
    <property type="term" value="F:formate-tetrahydrofolate ligase activity"/>
    <property type="evidence" value="ECO:0007669"/>
    <property type="project" value="UniProtKB-UniRule"/>
</dbReference>
<evidence type="ECO:0000313" key="14">
    <source>
        <dbReference type="Proteomes" id="UP000231493"/>
    </source>
</evidence>
<comment type="similarity">
    <text evidence="7 8">Belongs to the formate--tetrahydrofolate ligase family.</text>
</comment>
<evidence type="ECO:0000313" key="13">
    <source>
        <dbReference type="Proteomes" id="UP000230646"/>
    </source>
</evidence>
<dbReference type="InterPro" id="IPR027417">
    <property type="entry name" value="P-loop_NTPase"/>
</dbReference>